<dbReference type="Proteomes" id="UP000314960">
    <property type="component" value="Chromosome"/>
</dbReference>
<feature type="transmembrane region" description="Helical" evidence="1">
    <location>
        <begin position="67"/>
        <end position="85"/>
    </location>
</feature>
<dbReference type="AlphaFoldDB" id="A0A3Q8CDE2"/>
<feature type="transmembrane region" description="Helical" evidence="1">
    <location>
        <begin position="92"/>
        <end position="113"/>
    </location>
</feature>
<name>A0A3Q8CDE2_9LACO</name>
<evidence type="ECO:0000313" key="2">
    <source>
        <dbReference type="EMBL" id="AUJ29898.1"/>
    </source>
</evidence>
<accession>A0A3Q8CDE2</accession>
<sequence length="114" mass="13333">MAKISLGLYIFWLILLILKYFSLEKNSSFSYFRTFFGRISWYRNSRVLILLISLFLIEIFLPLNQVYLLFFITGGITILMSLANFKFKAGKVWTNLFVLLIGICITGFSSLFIF</sequence>
<dbReference type="KEGG" id="lhw:BSQ49_06640"/>
<dbReference type="EMBL" id="CP018176">
    <property type="protein sequence ID" value="AUJ29898.1"/>
    <property type="molecule type" value="Genomic_DNA"/>
</dbReference>
<keyword evidence="1" id="KW-1133">Transmembrane helix</keyword>
<feature type="transmembrane region" description="Helical" evidence="1">
    <location>
        <begin position="44"/>
        <end position="61"/>
    </location>
</feature>
<evidence type="ECO:0000256" key="1">
    <source>
        <dbReference type="SAM" id="Phobius"/>
    </source>
</evidence>
<feature type="transmembrane region" description="Helical" evidence="1">
    <location>
        <begin position="6"/>
        <end position="23"/>
    </location>
</feature>
<evidence type="ECO:0000313" key="3">
    <source>
        <dbReference type="Proteomes" id="UP000314960"/>
    </source>
</evidence>
<gene>
    <name evidence="2" type="ORF">BSQ49_06640</name>
</gene>
<reference evidence="2 3" key="1">
    <citation type="submission" date="2016-11" db="EMBL/GenBank/DDBJ databases">
        <title>Interaction between Lactobacillus species and yeast in water kefir.</title>
        <authorList>
            <person name="Behr J."/>
            <person name="Xu D."/>
            <person name="Vogel R.F."/>
        </authorList>
    </citation>
    <scope>NUCLEOTIDE SEQUENCE [LARGE SCALE GENOMIC DNA]</scope>
    <source>
        <strain evidence="2 3">TMW 1.1822</strain>
    </source>
</reference>
<protein>
    <recommendedName>
        <fullName evidence="4">DUF4181 domain-containing protein</fullName>
    </recommendedName>
</protein>
<organism evidence="2 3">
    <name type="scientific">Liquorilactobacillus hordei</name>
    <dbReference type="NCBI Taxonomy" id="468911"/>
    <lineage>
        <taxon>Bacteria</taxon>
        <taxon>Bacillati</taxon>
        <taxon>Bacillota</taxon>
        <taxon>Bacilli</taxon>
        <taxon>Lactobacillales</taxon>
        <taxon>Lactobacillaceae</taxon>
        <taxon>Liquorilactobacillus</taxon>
    </lineage>
</organism>
<proteinExistence type="predicted"/>
<keyword evidence="1" id="KW-0812">Transmembrane</keyword>
<evidence type="ECO:0008006" key="4">
    <source>
        <dbReference type="Google" id="ProtNLM"/>
    </source>
</evidence>
<keyword evidence="1" id="KW-0472">Membrane</keyword>